<gene>
    <name evidence="3" type="ORF">NDK47_24935</name>
</gene>
<keyword evidence="4" id="KW-1185">Reference proteome</keyword>
<evidence type="ECO:0000256" key="2">
    <source>
        <dbReference type="SAM" id="MobiDB-lite"/>
    </source>
</evidence>
<sequence>MRVNITATSSSLQPGVVGPITESPGDSPQAGATVTTAGSKGQPDAASMLRGLGMEPTPEMKQSAKILLDSGVSLNKKAVQDLKEFMGKALGSMEQKLETVQALADKKIEVTAGHLRAVHEALHGQPLSGALNDLAQAGETGLESAEASTNKLMGKSSDLEKTMKTIRERLASNPRIPPQVAEKLSKVLYEAAALQQTGKEGEARQLMIHVIQQLAVLENSSLSTMPLPATGAAAVSQGRASEAVNAGGLSQLFSKLKVLSQQGASLEELLNQYQDQLRRQPQLNGKAASRVEQALEQAVTLQQMGWEQVGREQILKLLDQAAGDLVGEPTNSAEAAQSIPSSGVAYEDQAGMSLAPFLTSKELVVTQFTQRMNEAAAQFQSAKREIVKYISNVIQVAEINRTQSQAAVKPLLESTIDLLDKAILKSEMMMLTDMETEKELIRASGDLAEAKRLLARGEHVQALTVLKEVKGKLDAMNWRPSDVRIQHFATGQSLFADKIPAAQVFSQVAETAQHFQSHPPSARNMFEFIRALGLNYESDLADSHKHQQQRGREENPHNLKTALLQLAKAGERTLANGKVSLAAEQVLQNLTGQQLLSKPEAGNQPQNMFMQLPLLLENGLENVKMYVQSKNEGQKVDWENCSLYFLIETKKMGQTGIHIQAVERNLSITIKNDQPQFKQQVESLVTRCKDSLAEIGYNVIGVTFTQFTEQKKEETEAGRPSPVLGGAATSQEAVSAAKGLDLKI</sequence>
<keyword evidence="1" id="KW-0175">Coiled coil</keyword>
<protein>
    <recommendedName>
        <fullName evidence="5">Flagellar hook-length control protein FliK</fullName>
    </recommendedName>
</protein>
<dbReference type="Proteomes" id="UP001056500">
    <property type="component" value="Chromosome"/>
</dbReference>
<evidence type="ECO:0008006" key="5">
    <source>
        <dbReference type="Google" id="ProtNLM"/>
    </source>
</evidence>
<evidence type="ECO:0000313" key="4">
    <source>
        <dbReference type="Proteomes" id="UP001056500"/>
    </source>
</evidence>
<feature type="region of interest" description="Disordered" evidence="2">
    <location>
        <begin position="1"/>
        <end position="43"/>
    </location>
</feature>
<feature type="region of interest" description="Disordered" evidence="2">
    <location>
        <begin position="712"/>
        <end position="744"/>
    </location>
</feature>
<reference evidence="3" key="1">
    <citation type="submission" date="2022-06" db="EMBL/GenBank/DDBJ databases">
        <title>Genome sequencing of Brevibacillus sp. BB3-R1.</title>
        <authorList>
            <person name="Heo J."/>
            <person name="Lee D."/>
            <person name="Won M."/>
            <person name="Han B.-H."/>
            <person name="Hong S.-B."/>
            <person name="Kwon S.-W."/>
        </authorList>
    </citation>
    <scope>NUCLEOTIDE SEQUENCE</scope>
    <source>
        <strain evidence="3">BB3-R1</strain>
    </source>
</reference>
<accession>A0ABY4WDQ3</accession>
<name>A0ABY4WDQ3_9BACL</name>
<proteinExistence type="predicted"/>
<feature type="coiled-coil region" evidence="1">
    <location>
        <begin position="365"/>
        <end position="392"/>
    </location>
</feature>
<dbReference type="RefSeq" id="WP_251872408.1">
    <property type="nucleotide sequence ID" value="NZ_CP098755.1"/>
</dbReference>
<evidence type="ECO:0000313" key="3">
    <source>
        <dbReference type="EMBL" id="USG65315.1"/>
    </source>
</evidence>
<organism evidence="3 4">
    <name type="scientific">Brevibacillus ruminantium</name>
    <dbReference type="NCBI Taxonomy" id="2950604"/>
    <lineage>
        <taxon>Bacteria</taxon>
        <taxon>Bacillati</taxon>
        <taxon>Bacillota</taxon>
        <taxon>Bacilli</taxon>
        <taxon>Bacillales</taxon>
        <taxon>Paenibacillaceae</taxon>
        <taxon>Brevibacillus</taxon>
    </lineage>
</organism>
<dbReference type="EMBL" id="CP098755">
    <property type="protein sequence ID" value="USG65315.1"/>
    <property type="molecule type" value="Genomic_DNA"/>
</dbReference>
<feature type="compositionally biased region" description="Polar residues" evidence="2">
    <location>
        <begin position="1"/>
        <end position="13"/>
    </location>
</feature>
<evidence type="ECO:0000256" key="1">
    <source>
        <dbReference type="SAM" id="Coils"/>
    </source>
</evidence>
<feature type="compositionally biased region" description="Polar residues" evidence="2">
    <location>
        <begin position="24"/>
        <end position="39"/>
    </location>
</feature>